<dbReference type="GO" id="GO:0019829">
    <property type="term" value="F:ATPase-coupled monoatomic cation transmembrane transporter activity"/>
    <property type="evidence" value="ECO:0007669"/>
    <property type="project" value="TreeGrafter"/>
</dbReference>
<evidence type="ECO:0000256" key="3">
    <source>
        <dbReference type="ARBA" id="ARBA00022723"/>
    </source>
</evidence>
<evidence type="ECO:0000256" key="1">
    <source>
        <dbReference type="ARBA" id="ARBA00004141"/>
    </source>
</evidence>
<dbReference type="Gene3D" id="3.40.1110.10">
    <property type="entry name" value="Calcium-transporting ATPase, cytoplasmic domain N"/>
    <property type="match status" value="1"/>
</dbReference>
<evidence type="ECO:0000256" key="8">
    <source>
        <dbReference type="SAM" id="MobiDB-lite"/>
    </source>
</evidence>
<feature type="non-terminal residue" evidence="9">
    <location>
        <position position="1"/>
    </location>
</feature>
<protein>
    <submittedName>
        <fullName evidence="9">Uncharacterized protein</fullName>
    </submittedName>
</protein>
<dbReference type="GO" id="GO:0046872">
    <property type="term" value="F:metal ion binding"/>
    <property type="evidence" value="ECO:0007669"/>
    <property type="project" value="UniProtKB-KW"/>
</dbReference>
<organism evidence="9 10">
    <name type="scientific">Haematococcus lacustris</name>
    <name type="common">Green alga</name>
    <name type="synonym">Haematococcus pluvialis</name>
    <dbReference type="NCBI Taxonomy" id="44745"/>
    <lineage>
        <taxon>Eukaryota</taxon>
        <taxon>Viridiplantae</taxon>
        <taxon>Chlorophyta</taxon>
        <taxon>core chlorophytes</taxon>
        <taxon>Chlorophyceae</taxon>
        <taxon>CS clade</taxon>
        <taxon>Chlamydomonadales</taxon>
        <taxon>Haematococcaceae</taxon>
        <taxon>Haematococcus</taxon>
    </lineage>
</organism>
<gene>
    <name evidence="9" type="ORF">HaLaN_01586</name>
</gene>
<reference evidence="9 10" key="1">
    <citation type="submission" date="2020-02" db="EMBL/GenBank/DDBJ databases">
        <title>Draft genome sequence of Haematococcus lacustris strain NIES-144.</title>
        <authorList>
            <person name="Morimoto D."/>
            <person name="Nakagawa S."/>
            <person name="Yoshida T."/>
            <person name="Sawayama S."/>
        </authorList>
    </citation>
    <scope>NUCLEOTIDE SEQUENCE [LARGE SCALE GENOMIC DNA]</scope>
    <source>
        <strain evidence="9 10">NIES-144</strain>
    </source>
</reference>
<comment type="subcellular location">
    <subcellularLocation>
        <location evidence="1">Membrane</location>
        <topology evidence="1">Multi-pass membrane protein</topology>
    </subcellularLocation>
</comment>
<dbReference type="PANTHER" id="PTHR45630:SF8">
    <property type="entry name" value="CATION-TRANSPORTING ATPASE"/>
    <property type="match status" value="1"/>
</dbReference>
<evidence type="ECO:0000313" key="10">
    <source>
        <dbReference type="Proteomes" id="UP000485058"/>
    </source>
</evidence>
<dbReference type="InterPro" id="IPR006544">
    <property type="entry name" value="P-type_TPase_V"/>
</dbReference>
<feature type="non-terminal residue" evidence="9">
    <location>
        <position position="77"/>
    </location>
</feature>
<keyword evidence="3" id="KW-0479">Metal-binding</keyword>
<keyword evidence="10" id="KW-1185">Reference proteome</keyword>
<evidence type="ECO:0000256" key="7">
    <source>
        <dbReference type="ARBA" id="ARBA00022967"/>
    </source>
</evidence>
<name>A0A699Y9Y8_HAELA</name>
<evidence type="ECO:0000313" key="9">
    <source>
        <dbReference type="EMBL" id="GFH06873.1"/>
    </source>
</evidence>
<comment type="caution">
    <text evidence="9">The sequence shown here is derived from an EMBL/GenBank/DDBJ whole genome shotgun (WGS) entry which is preliminary data.</text>
</comment>
<evidence type="ECO:0000256" key="4">
    <source>
        <dbReference type="ARBA" id="ARBA00022741"/>
    </source>
</evidence>
<keyword evidence="2" id="KW-0597">Phosphoprotein</keyword>
<evidence type="ECO:0000256" key="5">
    <source>
        <dbReference type="ARBA" id="ARBA00022840"/>
    </source>
</evidence>
<accession>A0A699Y9Y8</accession>
<dbReference type="EMBL" id="BLLF01000061">
    <property type="protein sequence ID" value="GFH06873.1"/>
    <property type="molecule type" value="Genomic_DNA"/>
</dbReference>
<dbReference type="PANTHER" id="PTHR45630">
    <property type="entry name" value="CATION-TRANSPORTING ATPASE-RELATED"/>
    <property type="match status" value="1"/>
</dbReference>
<evidence type="ECO:0000256" key="2">
    <source>
        <dbReference type="ARBA" id="ARBA00022553"/>
    </source>
</evidence>
<dbReference type="SUPFAM" id="SSF81660">
    <property type="entry name" value="Metal cation-transporting ATPase, ATP-binding domain N"/>
    <property type="match status" value="1"/>
</dbReference>
<keyword evidence="5" id="KW-0067">ATP-binding</keyword>
<dbReference type="Proteomes" id="UP000485058">
    <property type="component" value="Unassembled WGS sequence"/>
</dbReference>
<keyword evidence="6" id="KW-0460">Magnesium</keyword>
<dbReference type="GO" id="GO:0016020">
    <property type="term" value="C:membrane"/>
    <property type="evidence" value="ECO:0007669"/>
    <property type="project" value="UniProtKB-SubCell"/>
</dbReference>
<feature type="region of interest" description="Disordered" evidence="8">
    <location>
        <begin position="1"/>
        <end position="20"/>
    </location>
</feature>
<proteinExistence type="predicted"/>
<evidence type="ECO:0000256" key="6">
    <source>
        <dbReference type="ARBA" id="ARBA00022842"/>
    </source>
</evidence>
<dbReference type="GO" id="GO:0140358">
    <property type="term" value="F:P-type transmembrane transporter activity"/>
    <property type="evidence" value="ECO:0007669"/>
    <property type="project" value="InterPro"/>
</dbReference>
<keyword evidence="4" id="KW-0547">Nucleotide-binding</keyword>
<keyword evidence="7" id="KW-1278">Translocase</keyword>
<sequence>GCGSQGSPEKLQGLVDPSSLPPDFTRVLQGLTDQGLRVIGIASKEVRGLASPAEVLTASQETLEAGAQFLGLVLMVN</sequence>
<dbReference type="GO" id="GO:0005524">
    <property type="term" value="F:ATP binding"/>
    <property type="evidence" value="ECO:0007669"/>
    <property type="project" value="UniProtKB-KW"/>
</dbReference>
<dbReference type="InterPro" id="IPR023299">
    <property type="entry name" value="ATPase_P-typ_cyto_dom_N"/>
</dbReference>
<dbReference type="AlphaFoldDB" id="A0A699Y9Y8"/>